<dbReference type="EMBL" id="DYXE01000050">
    <property type="protein sequence ID" value="HJH49732.1"/>
    <property type="molecule type" value="Genomic_DNA"/>
</dbReference>
<gene>
    <name evidence="8" type="ORF">K8V39_05645</name>
</gene>
<feature type="domain" description="4Fe-4S ferredoxin-type" evidence="7">
    <location>
        <begin position="194"/>
        <end position="223"/>
    </location>
</feature>
<reference evidence="8" key="1">
    <citation type="journal article" date="2021" name="PeerJ">
        <title>Extensive microbial diversity within the chicken gut microbiome revealed by metagenomics and culture.</title>
        <authorList>
            <person name="Gilroy R."/>
            <person name="Ravi A."/>
            <person name="Getino M."/>
            <person name="Pursley I."/>
            <person name="Horton D.L."/>
            <person name="Alikhan N.F."/>
            <person name="Baker D."/>
            <person name="Gharbi K."/>
            <person name="Hall N."/>
            <person name="Watson M."/>
            <person name="Adriaenssens E.M."/>
            <person name="Foster-Nyarko E."/>
            <person name="Jarju S."/>
            <person name="Secka A."/>
            <person name="Antonio M."/>
            <person name="Oren A."/>
            <person name="Chaudhuri R.R."/>
            <person name="La Ragione R."/>
            <person name="Hildebrand F."/>
            <person name="Pallen M.J."/>
        </authorList>
    </citation>
    <scope>NUCLEOTIDE SEQUENCE</scope>
    <source>
        <strain evidence="8">USAMLcec4-12693</strain>
    </source>
</reference>
<dbReference type="Gene3D" id="3.40.950.10">
    <property type="entry name" value="Fe-only Hydrogenase (Larger Subunit), Chain L, domain 3"/>
    <property type="match status" value="1"/>
</dbReference>
<evidence type="ECO:0000256" key="4">
    <source>
        <dbReference type="ARBA" id="ARBA00022982"/>
    </source>
</evidence>
<evidence type="ECO:0000259" key="7">
    <source>
        <dbReference type="PROSITE" id="PS51379"/>
    </source>
</evidence>
<dbReference type="Proteomes" id="UP000813420">
    <property type="component" value="Unassembled WGS sequence"/>
</dbReference>
<dbReference type="Pfam" id="PF00037">
    <property type="entry name" value="Fer4"/>
    <property type="match status" value="2"/>
</dbReference>
<dbReference type="PANTHER" id="PTHR42859">
    <property type="entry name" value="OXIDOREDUCTASE"/>
    <property type="match status" value="1"/>
</dbReference>
<protein>
    <submittedName>
        <fullName evidence="8">4Fe-4S dicluster domain-containing protein</fullName>
    </submittedName>
</protein>
<evidence type="ECO:0000256" key="5">
    <source>
        <dbReference type="ARBA" id="ARBA00023004"/>
    </source>
</evidence>
<dbReference type="SUPFAM" id="SSF54862">
    <property type="entry name" value="4Fe-4S ferredoxins"/>
    <property type="match status" value="1"/>
</dbReference>
<dbReference type="AlphaFoldDB" id="A0A9D2VX51"/>
<sequence>MVRGLDTTVRKLRRQVFEEVARLGFRANEENYEETLNDEVEAIPYRMVNDEKRYRESVYRARAILSERLRLAMGLSLRPEDKPVHLTAGMEASNISDKYYEPPLMQVIPSACEACEEKGYEVSNMCKGCLAHPCMEVCPKGAISMVKGKSYIDQSKCIKCGKCKSVCPYDAIAKKERPCAQACGVGAITSDKLGRAYVDPDKCVSCGMCMVNCPFGAISDKSQIFQLARALTEGDEIIAEIAPAFYGQFGDNITPRNLKAALEEMGFSEFYEVALGADIGAVAEAHHYVQKVTTGELPFLLTSCCPSWAMLAKKYFPDLIDEVSQELTPMVATARTIKQQHPNAKVVFIGPCAAKKLEAMRRTVRSDVDFVITFEELQAMFDAKGIDLTKYEAESSFHNATGAGRGYAVAGGVAEAIEKCVREYYPDVDVNIEHAEGLAECKKILALAKAGKMNGCLIEGMGCPGGCVAGAGTNIPVAKAQKKIKDFVKASSRQIPPKELEEIELN</sequence>
<accession>A0A9D2VX51</accession>
<dbReference type="CDD" id="cd10549">
    <property type="entry name" value="MtMvhB_like"/>
    <property type="match status" value="1"/>
</dbReference>
<keyword evidence="2" id="KW-0004">4Fe-4S</keyword>
<dbReference type="InterPro" id="IPR004108">
    <property type="entry name" value="Fe_hydrogenase_lsu_C"/>
</dbReference>
<dbReference type="InterPro" id="IPR009016">
    <property type="entry name" value="Fe_hydrogenase"/>
</dbReference>
<evidence type="ECO:0000256" key="1">
    <source>
        <dbReference type="ARBA" id="ARBA00022448"/>
    </source>
</evidence>
<feature type="domain" description="4Fe-4S ferredoxin-type" evidence="7">
    <location>
        <begin position="118"/>
        <end position="147"/>
    </location>
</feature>
<dbReference type="PROSITE" id="PS00198">
    <property type="entry name" value="4FE4S_FER_1"/>
    <property type="match status" value="1"/>
</dbReference>
<organism evidence="8 9">
    <name type="scientific">Merdimonas faecis</name>
    <dbReference type="NCBI Taxonomy" id="1653435"/>
    <lineage>
        <taxon>Bacteria</taxon>
        <taxon>Bacillati</taxon>
        <taxon>Bacillota</taxon>
        <taxon>Clostridia</taxon>
        <taxon>Lachnospirales</taxon>
        <taxon>Lachnospiraceae</taxon>
        <taxon>Merdimonas</taxon>
    </lineage>
</organism>
<dbReference type="InterPro" id="IPR027631">
    <property type="entry name" value="Mono_FeFe_hydrog"/>
</dbReference>
<evidence type="ECO:0000256" key="6">
    <source>
        <dbReference type="ARBA" id="ARBA00023014"/>
    </source>
</evidence>
<keyword evidence="1" id="KW-0813">Transport</keyword>
<evidence type="ECO:0000256" key="2">
    <source>
        <dbReference type="ARBA" id="ARBA00022485"/>
    </source>
</evidence>
<dbReference type="NCBIfam" id="TIGR04105">
    <property type="entry name" value="FeFe_hydrog_B1"/>
    <property type="match status" value="1"/>
</dbReference>
<dbReference type="GO" id="GO:0046872">
    <property type="term" value="F:metal ion binding"/>
    <property type="evidence" value="ECO:0007669"/>
    <property type="project" value="UniProtKB-KW"/>
</dbReference>
<proteinExistence type="predicted"/>
<dbReference type="InterPro" id="IPR017900">
    <property type="entry name" value="4Fe4S_Fe_S_CS"/>
</dbReference>
<dbReference type="InterPro" id="IPR017896">
    <property type="entry name" value="4Fe4S_Fe-S-bd"/>
</dbReference>
<evidence type="ECO:0000313" key="9">
    <source>
        <dbReference type="Proteomes" id="UP000813420"/>
    </source>
</evidence>
<feature type="domain" description="4Fe-4S ferredoxin-type" evidence="7">
    <location>
        <begin position="148"/>
        <end position="177"/>
    </location>
</feature>
<keyword evidence="4" id="KW-0249">Electron transport</keyword>
<dbReference type="InterPro" id="IPR050294">
    <property type="entry name" value="RnfB_subfamily"/>
</dbReference>
<dbReference type="PROSITE" id="PS51379">
    <property type="entry name" value="4FE4S_FER_2"/>
    <property type="match status" value="3"/>
</dbReference>
<comment type="caution">
    <text evidence="8">The sequence shown here is derived from an EMBL/GenBank/DDBJ whole genome shotgun (WGS) entry which is preliminary data.</text>
</comment>
<keyword evidence="5" id="KW-0408">Iron</keyword>
<evidence type="ECO:0000313" key="8">
    <source>
        <dbReference type="EMBL" id="HJH49732.1"/>
    </source>
</evidence>
<reference evidence="8" key="2">
    <citation type="submission" date="2021-09" db="EMBL/GenBank/DDBJ databases">
        <authorList>
            <person name="Gilroy R."/>
        </authorList>
    </citation>
    <scope>NUCLEOTIDE SEQUENCE</scope>
    <source>
        <strain evidence="8">USAMLcec4-12693</strain>
    </source>
</reference>
<evidence type="ECO:0000256" key="3">
    <source>
        <dbReference type="ARBA" id="ARBA00022723"/>
    </source>
</evidence>
<dbReference type="GO" id="GO:0051539">
    <property type="term" value="F:4 iron, 4 sulfur cluster binding"/>
    <property type="evidence" value="ECO:0007669"/>
    <property type="project" value="UniProtKB-KW"/>
</dbReference>
<name>A0A9D2VX51_9FIRM</name>
<dbReference type="PANTHER" id="PTHR42859:SF10">
    <property type="entry name" value="DIMETHYLSULFOXIDE REDUCTASE CHAIN B"/>
    <property type="match status" value="1"/>
</dbReference>
<dbReference type="Pfam" id="PF02906">
    <property type="entry name" value="Fe_hyd_lg_C"/>
    <property type="match status" value="1"/>
</dbReference>
<dbReference type="RefSeq" id="WP_270644303.1">
    <property type="nucleotide sequence ID" value="NZ_DYXE01000050.1"/>
</dbReference>
<keyword evidence="6" id="KW-0411">Iron-sulfur</keyword>
<dbReference type="SUPFAM" id="SSF53920">
    <property type="entry name" value="Fe-only hydrogenase"/>
    <property type="match status" value="1"/>
</dbReference>
<keyword evidence="3" id="KW-0479">Metal-binding</keyword>
<dbReference type="Gene3D" id="3.30.70.20">
    <property type="match status" value="2"/>
</dbReference>